<accession>A0A919DH52</accession>
<proteinExistence type="predicted"/>
<protein>
    <submittedName>
        <fullName evidence="1">Uncharacterized protein</fullName>
    </submittedName>
</protein>
<sequence>MDLEARPGYEQLVIQLAGLRAYLPELRRRHASPQEVQQALVRLWGPILRSVAADDELWSFAYYELEQIRCDADPALARMLRRRPRRRSACGRRRCALPAPTDA</sequence>
<dbReference type="RefSeq" id="WP_146474327.1">
    <property type="nucleotide sequence ID" value="NZ_BNCF01000021.1"/>
</dbReference>
<comment type="caution">
    <text evidence="1">The sequence shown here is derived from an EMBL/GenBank/DDBJ whole genome shotgun (WGS) entry which is preliminary data.</text>
</comment>
<gene>
    <name evidence="1" type="ORF">GCM10007167_27200</name>
</gene>
<reference evidence="1" key="1">
    <citation type="journal article" date="2014" name="Int. J. Syst. Evol. Microbiol.">
        <title>Complete genome sequence of Corynebacterium casei LMG S-19264T (=DSM 44701T), isolated from a smear-ripened cheese.</title>
        <authorList>
            <consortium name="US DOE Joint Genome Institute (JGI-PGF)"/>
            <person name="Walter F."/>
            <person name="Albersmeier A."/>
            <person name="Kalinowski J."/>
            <person name="Ruckert C."/>
        </authorList>
    </citation>
    <scope>NUCLEOTIDE SEQUENCE</scope>
    <source>
        <strain evidence="1">KCTC 32020</strain>
    </source>
</reference>
<reference evidence="1" key="2">
    <citation type="submission" date="2020-09" db="EMBL/GenBank/DDBJ databases">
        <authorList>
            <person name="Sun Q."/>
            <person name="Kim S."/>
        </authorList>
    </citation>
    <scope>NUCLEOTIDE SEQUENCE</scope>
    <source>
        <strain evidence="1">KCTC 32020</strain>
    </source>
</reference>
<evidence type="ECO:0000313" key="2">
    <source>
        <dbReference type="Proteomes" id="UP000636453"/>
    </source>
</evidence>
<dbReference type="AlphaFoldDB" id="A0A919DH52"/>
<evidence type="ECO:0000313" key="1">
    <source>
        <dbReference type="EMBL" id="GHE44040.1"/>
    </source>
</evidence>
<dbReference type="EMBL" id="BNCF01000021">
    <property type="protein sequence ID" value="GHE44040.1"/>
    <property type="molecule type" value="Genomic_DNA"/>
</dbReference>
<keyword evidence="2" id="KW-1185">Reference proteome</keyword>
<organism evidence="1 2">
    <name type="scientific">Vulcaniibacterium thermophilum</name>
    <dbReference type="NCBI Taxonomy" id="1169913"/>
    <lineage>
        <taxon>Bacteria</taxon>
        <taxon>Pseudomonadati</taxon>
        <taxon>Pseudomonadota</taxon>
        <taxon>Gammaproteobacteria</taxon>
        <taxon>Lysobacterales</taxon>
        <taxon>Lysobacteraceae</taxon>
        <taxon>Vulcaniibacterium</taxon>
    </lineage>
</organism>
<name>A0A919DH52_9GAMM</name>
<dbReference type="Proteomes" id="UP000636453">
    <property type="component" value="Unassembled WGS sequence"/>
</dbReference>